<dbReference type="KEGG" id="vg:65106943"/>
<dbReference type="InterPro" id="IPR048810">
    <property type="entry name" value="Gp7_helical"/>
</dbReference>
<evidence type="ECO:0000313" key="5">
    <source>
        <dbReference type="Proteomes" id="UP000224041"/>
    </source>
</evidence>
<name>A0A1J0MHE4_9CAUD</name>
<feature type="region of interest" description="Disordered" evidence="1">
    <location>
        <begin position="1"/>
        <end position="23"/>
    </location>
</feature>
<dbReference type="GeneID" id="65106943"/>
<accession>A0A1J0MHE4</accession>
<dbReference type="InterPro" id="IPR048811">
    <property type="entry name" value="Gp7_dom_V"/>
</dbReference>
<evidence type="ECO:0000259" key="2">
    <source>
        <dbReference type="Pfam" id="PF21427"/>
    </source>
</evidence>
<keyword evidence="5" id="KW-1185">Reference proteome</keyword>
<dbReference type="RefSeq" id="YP_010089475.1">
    <property type="nucleotide sequence ID" value="NC_055715.1"/>
</dbReference>
<dbReference type="Pfam" id="PF21428">
    <property type="entry name" value="Gp7_helical"/>
    <property type="match status" value="1"/>
</dbReference>
<dbReference type="Proteomes" id="UP000224041">
    <property type="component" value="Segment"/>
</dbReference>
<feature type="domain" description="Baseplate wedge protein gp7" evidence="2">
    <location>
        <begin position="149"/>
        <end position="243"/>
    </location>
</feature>
<dbReference type="Pfam" id="PF21427">
    <property type="entry name" value="Gp7_5th"/>
    <property type="match status" value="1"/>
</dbReference>
<feature type="domain" description="Baseplate wedge protein gp7 helical" evidence="3">
    <location>
        <begin position="26"/>
        <end position="72"/>
    </location>
</feature>
<reference evidence="4 5" key="1">
    <citation type="submission" date="2016-10" db="EMBL/GenBank/DDBJ databases">
        <title>Antibacterial composition for prophylaxis and treatment of hospital infections (variants), strains of bacteriophages, used for obtaining thereof.</title>
        <authorList>
            <person name="Aleshkin A.V."/>
            <person name="Volozhantsev N.V."/>
            <person name="Verevkin V.V."/>
            <person name="Krasilnikova V.M."/>
            <person name="Myakinina V.P."/>
            <person name="Popova A.V."/>
            <person name="Svetoch E.A."/>
        </authorList>
    </citation>
    <scope>NUCLEOTIDE SEQUENCE [LARGE SCALE GENOMIC DNA]</scope>
    <source>
        <strain evidence="4 5">KPV15</strain>
    </source>
</reference>
<evidence type="ECO:0000313" key="4">
    <source>
        <dbReference type="EMBL" id="APD20550.1"/>
    </source>
</evidence>
<proteinExistence type="predicted"/>
<feature type="compositionally biased region" description="Basic and acidic residues" evidence="1">
    <location>
        <begin position="10"/>
        <end position="23"/>
    </location>
</feature>
<organism evidence="4 5">
    <name type="scientific">Klebsiella phage KPV15</name>
    <dbReference type="NCBI Taxonomy" id="1913572"/>
    <lineage>
        <taxon>Viruses</taxon>
        <taxon>Duplodnaviria</taxon>
        <taxon>Heunggongvirae</taxon>
        <taxon>Uroviricota</taxon>
        <taxon>Caudoviricetes</taxon>
        <taxon>Pantevenvirales</taxon>
        <taxon>Straboviridae</taxon>
        <taxon>Tevenvirinae</taxon>
        <taxon>Jiaodavirus</taxon>
        <taxon>Jiaodavirus kppv15</taxon>
    </lineage>
</organism>
<evidence type="ECO:0000259" key="3">
    <source>
        <dbReference type="Pfam" id="PF21428"/>
    </source>
</evidence>
<protein>
    <submittedName>
        <fullName evidence="4">Baseplate wedge initiator</fullName>
    </submittedName>
</protein>
<sequence>MFKAFLQNQTREEDWTPEHTPGLRDPDLRPYLTKMMPDSYLLQDSNFEHFCKYYLQFLSDGNGTHYNSLVNLVKNKYPREENAWEYLWSEVYKRNIYLSKDARDAVVRFFEARKNDFYATKGIEDSYKFLFKLLYNEDVEIDIESKNTTEYDIIVESTNISDDLVGRTIYTASGRSNVTYIEREYRDGRLLWRITIHNLSGRFIEGQEIKSERTDFEGIIVQGVRGKDMLSNNIDYINRSRSYYVMKLSLSFLLLVSATMY</sequence>
<dbReference type="EMBL" id="KY000080">
    <property type="protein sequence ID" value="APD20550.1"/>
    <property type="molecule type" value="Genomic_DNA"/>
</dbReference>
<evidence type="ECO:0000256" key="1">
    <source>
        <dbReference type="SAM" id="MobiDB-lite"/>
    </source>
</evidence>